<feature type="transmembrane region" description="Helical" evidence="2">
    <location>
        <begin position="49"/>
        <end position="72"/>
    </location>
</feature>
<protein>
    <submittedName>
        <fullName evidence="3">Uncharacterized protein</fullName>
    </submittedName>
</protein>
<dbReference type="EMBL" id="HE796956">
    <property type="protein sequence ID" value="CCL99912.1"/>
    <property type="molecule type" value="Genomic_DNA"/>
</dbReference>
<evidence type="ECO:0000313" key="3">
    <source>
        <dbReference type="EMBL" id="CCL99912.1"/>
    </source>
</evidence>
<evidence type="ECO:0000256" key="2">
    <source>
        <dbReference type="SAM" id="Phobius"/>
    </source>
</evidence>
<sequence>MSRGLMVTFVDESPQPSVDLCAHSPSSGTGYLTCVRRSRSRQSTPLTTIVMRASTVVALVSLAYVPALVVAARPPPIGYQRISPYRVAAPPPLMASRPPARKPPARGGLPSAPPSKGYYSDPPPPYSELPPYSARSLLVRALLDELD</sequence>
<keyword evidence="2" id="KW-0812">Transmembrane</keyword>
<reference evidence="3 4" key="1">
    <citation type="journal article" date="2012" name="Appl. Environ. Microbiol.">
        <title>Short-read sequencing for genomic analysis of the brown rot fungus Fibroporia radiculosa.</title>
        <authorList>
            <person name="Tang J.D."/>
            <person name="Perkins A.D."/>
            <person name="Sonstegard T.S."/>
            <person name="Schroeder S.G."/>
            <person name="Burgess S.C."/>
            <person name="Diehl S.V."/>
        </authorList>
    </citation>
    <scope>NUCLEOTIDE SEQUENCE [LARGE SCALE GENOMIC DNA]</scope>
    <source>
        <strain evidence="3 4">TFFH 294</strain>
    </source>
</reference>
<evidence type="ECO:0000313" key="4">
    <source>
        <dbReference type="Proteomes" id="UP000006352"/>
    </source>
</evidence>
<dbReference type="InParanoid" id="J4HU48"/>
<keyword evidence="2" id="KW-1133">Transmembrane helix</keyword>
<dbReference type="RefSeq" id="XP_012179195.1">
    <property type="nucleotide sequence ID" value="XM_012323805.1"/>
</dbReference>
<dbReference type="AlphaFoldDB" id="J4HU48"/>
<organism evidence="3 4">
    <name type="scientific">Fibroporia radiculosa</name>
    <dbReference type="NCBI Taxonomy" id="599839"/>
    <lineage>
        <taxon>Eukaryota</taxon>
        <taxon>Fungi</taxon>
        <taxon>Dikarya</taxon>
        <taxon>Basidiomycota</taxon>
        <taxon>Agaricomycotina</taxon>
        <taxon>Agaricomycetes</taxon>
        <taxon>Polyporales</taxon>
        <taxon>Fibroporiaceae</taxon>
        <taxon>Fibroporia</taxon>
    </lineage>
</organism>
<evidence type="ECO:0000256" key="1">
    <source>
        <dbReference type="SAM" id="MobiDB-lite"/>
    </source>
</evidence>
<proteinExistence type="predicted"/>
<dbReference type="GeneID" id="24094823"/>
<keyword evidence="2" id="KW-0472">Membrane</keyword>
<accession>J4HU48</accession>
<gene>
    <name evidence="3" type="ORF">FIBRA_01937</name>
</gene>
<dbReference type="HOGENOM" id="CLU_1768079_0_0_1"/>
<dbReference type="Proteomes" id="UP000006352">
    <property type="component" value="Unassembled WGS sequence"/>
</dbReference>
<name>J4HU48_9APHY</name>
<feature type="region of interest" description="Disordered" evidence="1">
    <location>
        <begin position="90"/>
        <end position="131"/>
    </location>
</feature>
<keyword evidence="4" id="KW-1185">Reference proteome</keyword>